<reference evidence="2" key="1">
    <citation type="submission" date="2020-09" db="EMBL/GenBank/DDBJ databases">
        <authorList>
            <person name="Kikuchi T."/>
        </authorList>
    </citation>
    <scope>NUCLEOTIDE SEQUENCE</scope>
    <source>
        <strain evidence="2">SH1</strain>
    </source>
</reference>
<protein>
    <submittedName>
        <fullName evidence="2">Uncharacterized protein</fullName>
    </submittedName>
</protein>
<dbReference type="Proteomes" id="UP000614601">
    <property type="component" value="Unassembled WGS sequence"/>
</dbReference>
<dbReference type="EMBL" id="CAJFCW020000002">
    <property type="protein sequence ID" value="CAG9094985.1"/>
    <property type="molecule type" value="Genomic_DNA"/>
</dbReference>
<name>A0A811K8H9_9BILA</name>
<keyword evidence="3" id="KW-1185">Reference proteome</keyword>
<dbReference type="OrthoDB" id="5783032at2759"/>
<dbReference type="Proteomes" id="UP000783686">
    <property type="component" value="Unassembled WGS sequence"/>
</dbReference>
<accession>A0A811K8H9</accession>
<gene>
    <name evidence="2" type="ORF">BOKJ2_LOCUS4013</name>
</gene>
<feature type="signal peptide" evidence="1">
    <location>
        <begin position="1"/>
        <end position="22"/>
    </location>
</feature>
<keyword evidence="1" id="KW-0732">Signal</keyword>
<comment type="caution">
    <text evidence="2">The sequence shown here is derived from an EMBL/GenBank/DDBJ whole genome shotgun (WGS) entry which is preliminary data.</text>
</comment>
<dbReference type="AlphaFoldDB" id="A0A811K8H9"/>
<dbReference type="EMBL" id="CAJFDH010000002">
    <property type="protein sequence ID" value="CAD5212058.1"/>
    <property type="molecule type" value="Genomic_DNA"/>
</dbReference>
<organism evidence="2 3">
    <name type="scientific">Bursaphelenchus okinawaensis</name>
    <dbReference type="NCBI Taxonomy" id="465554"/>
    <lineage>
        <taxon>Eukaryota</taxon>
        <taxon>Metazoa</taxon>
        <taxon>Ecdysozoa</taxon>
        <taxon>Nematoda</taxon>
        <taxon>Chromadorea</taxon>
        <taxon>Rhabditida</taxon>
        <taxon>Tylenchina</taxon>
        <taxon>Tylenchomorpha</taxon>
        <taxon>Aphelenchoidea</taxon>
        <taxon>Aphelenchoididae</taxon>
        <taxon>Bursaphelenchus</taxon>
    </lineage>
</organism>
<evidence type="ECO:0000313" key="2">
    <source>
        <dbReference type="EMBL" id="CAD5212058.1"/>
    </source>
</evidence>
<evidence type="ECO:0000313" key="3">
    <source>
        <dbReference type="Proteomes" id="UP000614601"/>
    </source>
</evidence>
<proteinExistence type="predicted"/>
<sequence length="236" mass="26096">MTICRLMKYIAILLAITNVVNALTDYTLSCQRGYRISGIKRLNSPRQRDQAGSLSIECQSIMENDLDSISCQTLTSTPQCNGQMEGCSGSQWLAGFHAYAIENNTNAVLLDPVCCSSPKIKVDSLSCATERLNTPVKPFEHTILGQDLIYRGIQCWHQYNVNNTLVDLVWKVEICQTQSLQALSLDANSLTGSCPPCECHCGIDTCGDGKEPIRVTHKHMNTDNCGCDCLCRYECI</sequence>
<feature type="chain" id="PRO_5036408265" evidence="1">
    <location>
        <begin position="23"/>
        <end position="236"/>
    </location>
</feature>
<evidence type="ECO:0000256" key="1">
    <source>
        <dbReference type="SAM" id="SignalP"/>
    </source>
</evidence>